<sequence>MHSVFSSYVHANENRTMMERFLQPTNDPLALVSNASVQHRRVVVQDVRGRYNVNNQGDLFRETCKRKCCSWDNVDDGQNRGNRGGMINPGQAKPIKCYNCNGLGHIARECPRPKRLQDSDYFKDKMLLMQAQENGAVLDKEQSLFLAGEQVTNFDDDVDDSPKNDLALNVDHIFEADQYPIYDEVGPSHDSNTPFEVQDHDFFVDHMDEYHEYLEDNKENGVQSNVSSVQNDALMSIINEMHEEGVQQGVQSRLANKPDKVVNDSLTSKLARYKELVGEYEKRAKFELTDRERKIDEQMRIIISDRNRKETSLKSELHSVQILLSSTVGHYKSKTEEVTILKKDFKQKEDKFLEEFLDIKRLKEKVEDRLYKQDQYVQMVHMICKPKSFYDEKKKVAIGYKNPLYLTQDTREIAEITRKRMMEKMKSPLYENDRKKAETSVPKPLSALTVYPPNTPVKLVPRVLPTKSQVKINLYVLTQLFTEFDKTCKKRITPTGVIEGER</sequence>
<dbReference type="Pfam" id="PF00098">
    <property type="entry name" value="zf-CCHC"/>
    <property type="match status" value="1"/>
</dbReference>
<dbReference type="Proteomes" id="UP001151760">
    <property type="component" value="Unassembled WGS sequence"/>
</dbReference>
<evidence type="ECO:0000313" key="3">
    <source>
        <dbReference type="EMBL" id="GJT15762.1"/>
    </source>
</evidence>
<organism evidence="3 4">
    <name type="scientific">Tanacetum coccineum</name>
    <dbReference type="NCBI Taxonomy" id="301880"/>
    <lineage>
        <taxon>Eukaryota</taxon>
        <taxon>Viridiplantae</taxon>
        <taxon>Streptophyta</taxon>
        <taxon>Embryophyta</taxon>
        <taxon>Tracheophyta</taxon>
        <taxon>Spermatophyta</taxon>
        <taxon>Magnoliopsida</taxon>
        <taxon>eudicotyledons</taxon>
        <taxon>Gunneridae</taxon>
        <taxon>Pentapetalae</taxon>
        <taxon>asterids</taxon>
        <taxon>campanulids</taxon>
        <taxon>Asterales</taxon>
        <taxon>Asteraceae</taxon>
        <taxon>Asteroideae</taxon>
        <taxon>Anthemideae</taxon>
        <taxon>Anthemidinae</taxon>
        <taxon>Tanacetum</taxon>
    </lineage>
</organism>
<keyword evidence="4" id="KW-1185">Reference proteome</keyword>
<protein>
    <submittedName>
        <fullName evidence="3">Retrovirus-related pol polyprotein from transposon TNT 1-94</fullName>
    </submittedName>
</protein>
<evidence type="ECO:0000259" key="2">
    <source>
        <dbReference type="PROSITE" id="PS50158"/>
    </source>
</evidence>
<dbReference type="InterPro" id="IPR001878">
    <property type="entry name" value="Znf_CCHC"/>
</dbReference>
<comment type="caution">
    <text evidence="3">The sequence shown here is derived from an EMBL/GenBank/DDBJ whole genome shotgun (WGS) entry which is preliminary data.</text>
</comment>
<evidence type="ECO:0000313" key="4">
    <source>
        <dbReference type="Proteomes" id="UP001151760"/>
    </source>
</evidence>
<name>A0ABQ5BPP6_9ASTR</name>
<keyword evidence="1" id="KW-0479">Metal-binding</keyword>
<dbReference type="Gene3D" id="4.10.60.10">
    <property type="entry name" value="Zinc finger, CCHC-type"/>
    <property type="match status" value="1"/>
</dbReference>
<evidence type="ECO:0000256" key="1">
    <source>
        <dbReference type="PROSITE-ProRule" id="PRU00047"/>
    </source>
</evidence>
<reference evidence="3" key="2">
    <citation type="submission" date="2022-01" db="EMBL/GenBank/DDBJ databases">
        <authorList>
            <person name="Yamashiro T."/>
            <person name="Shiraishi A."/>
            <person name="Satake H."/>
            <person name="Nakayama K."/>
        </authorList>
    </citation>
    <scope>NUCLEOTIDE SEQUENCE</scope>
</reference>
<keyword evidence="1" id="KW-0862">Zinc</keyword>
<dbReference type="SMART" id="SM00343">
    <property type="entry name" value="ZnF_C2HC"/>
    <property type="match status" value="1"/>
</dbReference>
<dbReference type="EMBL" id="BQNB010013422">
    <property type="protein sequence ID" value="GJT15762.1"/>
    <property type="molecule type" value="Genomic_DNA"/>
</dbReference>
<dbReference type="InterPro" id="IPR036875">
    <property type="entry name" value="Znf_CCHC_sf"/>
</dbReference>
<dbReference type="SUPFAM" id="SSF57756">
    <property type="entry name" value="Retrovirus zinc finger-like domains"/>
    <property type="match status" value="1"/>
</dbReference>
<dbReference type="PROSITE" id="PS50158">
    <property type="entry name" value="ZF_CCHC"/>
    <property type="match status" value="1"/>
</dbReference>
<reference evidence="3" key="1">
    <citation type="journal article" date="2022" name="Int. J. Mol. Sci.">
        <title>Draft Genome of Tanacetum Coccineum: Genomic Comparison of Closely Related Tanacetum-Family Plants.</title>
        <authorList>
            <person name="Yamashiro T."/>
            <person name="Shiraishi A."/>
            <person name="Nakayama K."/>
            <person name="Satake H."/>
        </authorList>
    </citation>
    <scope>NUCLEOTIDE SEQUENCE</scope>
</reference>
<proteinExistence type="predicted"/>
<keyword evidence="1" id="KW-0863">Zinc-finger</keyword>
<feature type="non-terminal residue" evidence="3">
    <location>
        <position position="502"/>
    </location>
</feature>
<feature type="domain" description="CCHC-type" evidence="2">
    <location>
        <begin position="96"/>
        <end position="112"/>
    </location>
</feature>
<accession>A0ABQ5BPP6</accession>
<gene>
    <name evidence="3" type="ORF">Tco_0874468</name>
</gene>